<dbReference type="RefSeq" id="XP_040628878.1">
    <property type="nucleotide sequence ID" value="XM_040775101.1"/>
</dbReference>
<name>M5FVW0_DACPD</name>
<evidence type="ECO:0000256" key="1">
    <source>
        <dbReference type="SAM" id="Phobius"/>
    </source>
</evidence>
<evidence type="ECO:0000313" key="2">
    <source>
        <dbReference type="EMBL" id="EJU01981.1"/>
    </source>
</evidence>
<dbReference type="Proteomes" id="UP000030653">
    <property type="component" value="Unassembled WGS sequence"/>
</dbReference>
<dbReference type="STRING" id="1858805.M5FVW0"/>
<dbReference type="GeneID" id="63690163"/>
<gene>
    <name evidence="2" type="ORF">DACRYDRAFT_52325</name>
</gene>
<accession>M5FVW0</accession>
<dbReference type="GO" id="GO:0005619">
    <property type="term" value="C:ascospore wall"/>
    <property type="evidence" value="ECO:0007669"/>
    <property type="project" value="TreeGrafter"/>
</dbReference>
<keyword evidence="1" id="KW-0472">Membrane</keyword>
<dbReference type="EMBL" id="JH795863">
    <property type="protein sequence ID" value="EJU01981.1"/>
    <property type="molecule type" value="Genomic_DNA"/>
</dbReference>
<dbReference type="OrthoDB" id="2107885at2759"/>
<dbReference type="PANTHER" id="PTHR34292:SF1">
    <property type="entry name" value="OUTER SPORE WALL PROTEIN RRT8"/>
    <property type="match status" value="1"/>
</dbReference>
<dbReference type="GO" id="GO:0005811">
    <property type="term" value="C:lipid droplet"/>
    <property type="evidence" value="ECO:0007669"/>
    <property type="project" value="TreeGrafter"/>
</dbReference>
<feature type="transmembrane region" description="Helical" evidence="1">
    <location>
        <begin position="233"/>
        <end position="261"/>
    </location>
</feature>
<dbReference type="HOGENOM" id="CLU_062645_0_0_1"/>
<feature type="transmembrane region" description="Helical" evidence="1">
    <location>
        <begin position="46"/>
        <end position="73"/>
    </location>
</feature>
<dbReference type="OMA" id="REFWPLF"/>
<reference evidence="2 3" key="1">
    <citation type="journal article" date="2012" name="Science">
        <title>The Paleozoic origin of enzymatic lignin decomposition reconstructed from 31 fungal genomes.</title>
        <authorList>
            <person name="Floudas D."/>
            <person name="Binder M."/>
            <person name="Riley R."/>
            <person name="Barry K."/>
            <person name="Blanchette R.A."/>
            <person name="Henrissat B."/>
            <person name="Martinez A.T."/>
            <person name="Otillar R."/>
            <person name="Spatafora J.W."/>
            <person name="Yadav J.S."/>
            <person name="Aerts A."/>
            <person name="Benoit I."/>
            <person name="Boyd A."/>
            <person name="Carlson A."/>
            <person name="Copeland A."/>
            <person name="Coutinho P.M."/>
            <person name="de Vries R.P."/>
            <person name="Ferreira P."/>
            <person name="Findley K."/>
            <person name="Foster B."/>
            <person name="Gaskell J."/>
            <person name="Glotzer D."/>
            <person name="Gorecki P."/>
            <person name="Heitman J."/>
            <person name="Hesse C."/>
            <person name="Hori C."/>
            <person name="Igarashi K."/>
            <person name="Jurgens J.A."/>
            <person name="Kallen N."/>
            <person name="Kersten P."/>
            <person name="Kohler A."/>
            <person name="Kuees U."/>
            <person name="Kumar T.K.A."/>
            <person name="Kuo A."/>
            <person name="LaButti K."/>
            <person name="Larrondo L.F."/>
            <person name="Lindquist E."/>
            <person name="Ling A."/>
            <person name="Lombard V."/>
            <person name="Lucas S."/>
            <person name="Lundell T."/>
            <person name="Martin R."/>
            <person name="McLaughlin D.J."/>
            <person name="Morgenstern I."/>
            <person name="Morin E."/>
            <person name="Murat C."/>
            <person name="Nagy L.G."/>
            <person name="Nolan M."/>
            <person name="Ohm R.A."/>
            <person name="Patyshakuliyeva A."/>
            <person name="Rokas A."/>
            <person name="Ruiz-Duenas F.J."/>
            <person name="Sabat G."/>
            <person name="Salamov A."/>
            <person name="Samejima M."/>
            <person name="Schmutz J."/>
            <person name="Slot J.C."/>
            <person name="St John F."/>
            <person name="Stenlid J."/>
            <person name="Sun H."/>
            <person name="Sun S."/>
            <person name="Syed K."/>
            <person name="Tsang A."/>
            <person name="Wiebenga A."/>
            <person name="Young D."/>
            <person name="Pisabarro A."/>
            <person name="Eastwood D.C."/>
            <person name="Martin F."/>
            <person name="Cullen D."/>
            <person name="Grigoriev I.V."/>
            <person name="Hibbett D.S."/>
        </authorList>
    </citation>
    <scope>NUCLEOTIDE SEQUENCE [LARGE SCALE GENOMIC DNA]</scope>
    <source>
        <strain evidence="2 3">DJM-731 SS1</strain>
    </source>
</reference>
<proteinExistence type="predicted"/>
<protein>
    <submittedName>
        <fullName evidence="2">Uncharacterized protein</fullName>
    </submittedName>
</protein>
<dbReference type="AlphaFoldDB" id="M5FVW0"/>
<feature type="transmembrane region" description="Helical" evidence="1">
    <location>
        <begin position="162"/>
        <end position="182"/>
    </location>
</feature>
<keyword evidence="3" id="KW-1185">Reference proteome</keyword>
<sequence length="280" mass="31319">MDLPSQSTSSPPLHFPLEANSQPSQGIYYLLRHPVLWKPMRRRLPLALIISTTIITLMFVLTFLPQAAFLALFKIHGPLALFHAALAVLTESATLISFILENFVIEEGVVDIFDATLLLKREDGLVSRGRELKPLATEENGVVVQGAKDVVDRLGEYTMSPFTRFSFCDLFVWVLELPINFVPLAGPWLFLALQGLSVGPAAHYHYTLLLGLKKKEQGVYFKHHRLEYMGYGAVGLLLQTFPIVSTFVCFTNAIGAALWAVQVERVKRGEGVDRHIERDS</sequence>
<dbReference type="InterPro" id="IPR052786">
    <property type="entry name" value="Spore_wall_assembly"/>
</dbReference>
<dbReference type="PANTHER" id="PTHR34292">
    <property type="entry name" value="OUTER SPORE WALL PROTEIN LDS1"/>
    <property type="match status" value="1"/>
</dbReference>
<feature type="transmembrane region" description="Helical" evidence="1">
    <location>
        <begin position="79"/>
        <end position="100"/>
    </location>
</feature>
<organism evidence="2 3">
    <name type="scientific">Dacryopinax primogenitus (strain DJM 731)</name>
    <name type="common">Brown rot fungus</name>
    <dbReference type="NCBI Taxonomy" id="1858805"/>
    <lineage>
        <taxon>Eukaryota</taxon>
        <taxon>Fungi</taxon>
        <taxon>Dikarya</taxon>
        <taxon>Basidiomycota</taxon>
        <taxon>Agaricomycotina</taxon>
        <taxon>Dacrymycetes</taxon>
        <taxon>Dacrymycetales</taxon>
        <taxon>Dacrymycetaceae</taxon>
        <taxon>Dacryopinax</taxon>
    </lineage>
</organism>
<evidence type="ECO:0000313" key="3">
    <source>
        <dbReference type="Proteomes" id="UP000030653"/>
    </source>
</evidence>
<keyword evidence="1" id="KW-0812">Transmembrane</keyword>
<keyword evidence="1" id="KW-1133">Transmembrane helix</keyword>